<evidence type="ECO:0000313" key="2">
    <source>
        <dbReference type="EMBL" id="KKW23345.1"/>
    </source>
</evidence>
<organism evidence="2 3">
    <name type="scientific">Candidatus Kaiserbacteria bacterium GW2011_GWA2_52_12</name>
    <dbReference type="NCBI Taxonomy" id="1618671"/>
    <lineage>
        <taxon>Bacteria</taxon>
        <taxon>Candidatus Kaiseribacteriota</taxon>
    </lineage>
</organism>
<evidence type="ECO:0000256" key="1">
    <source>
        <dbReference type="SAM" id="Phobius"/>
    </source>
</evidence>
<dbReference type="AlphaFoldDB" id="A0A0G1WXP3"/>
<accession>A0A0G1WXP3</accession>
<sequence>MKQIISFVRYIALFFVAMFLTPYSYIPVANFYRNTLGASGGFDIDFTDAGVAFFVLEALFALLLIFFGERARYRNHILIIVLFLFVAGVLLDPTHFYFPIGLIILGSGLGWVLRFVCSNTLGKMPALEPYKKYF</sequence>
<comment type="caution">
    <text evidence="2">The sequence shown here is derived from an EMBL/GenBank/DDBJ whole genome shotgun (WGS) entry which is preliminary data.</text>
</comment>
<protein>
    <submittedName>
        <fullName evidence="2">Uncharacterized protein</fullName>
    </submittedName>
</protein>
<feature type="transmembrane region" description="Helical" evidence="1">
    <location>
        <begin position="7"/>
        <end position="26"/>
    </location>
</feature>
<dbReference type="STRING" id="1618671.UY67_C0024G0019"/>
<feature type="transmembrane region" description="Helical" evidence="1">
    <location>
        <begin position="97"/>
        <end position="117"/>
    </location>
</feature>
<name>A0A0G1WXP3_9BACT</name>
<keyword evidence="1" id="KW-0812">Transmembrane</keyword>
<proteinExistence type="predicted"/>
<evidence type="ECO:0000313" key="3">
    <source>
        <dbReference type="Proteomes" id="UP000034273"/>
    </source>
</evidence>
<reference evidence="2 3" key="1">
    <citation type="journal article" date="2015" name="Nature">
        <title>rRNA introns, odd ribosomes, and small enigmatic genomes across a large radiation of phyla.</title>
        <authorList>
            <person name="Brown C.T."/>
            <person name="Hug L.A."/>
            <person name="Thomas B.C."/>
            <person name="Sharon I."/>
            <person name="Castelle C.J."/>
            <person name="Singh A."/>
            <person name="Wilkins M.J."/>
            <person name="Williams K.H."/>
            <person name="Banfield J.F."/>
        </authorList>
    </citation>
    <scope>NUCLEOTIDE SEQUENCE [LARGE SCALE GENOMIC DNA]</scope>
</reference>
<keyword evidence="1" id="KW-1133">Transmembrane helix</keyword>
<dbReference type="Proteomes" id="UP000034273">
    <property type="component" value="Unassembled WGS sequence"/>
</dbReference>
<gene>
    <name evidence="2" type="ORF">UY67_C0024G0019</name>
</gene>
<feature type="transmembrane region" description="Helical" evidence="1">
    <location>
        <begin position="73"/>
        <end position="91"/>
    </location>
</feature>
<feature type="transmembrane region" description="Helical" evidence="1">
    <location>
        <begin position="46"/>
        <end position="66"/>
    </location>
</feature>
<keyword evidence="1" id="KW-0472">Membrane</keyword>
<dbReference type="EMBL" id="LCQW01000024">
    <property type="protein sequence ID" value="KKW23345.1"/>
    <property type="molecule type" value="Genomic_DNA"/>
</dbReference>